<evidence type="ECO:0000256" key="3">
    <source>
        <dbReference type="ARBA" id="ARBA00022723"/>
    </source>
</evidence>
<dbReference type="PANTHER" id="PTHR11961">
    <property type="entry name" value="CYTOCHROME C"/>
    <property type="match status" value="1"/>
</dbReference>
<name>A0AA52EG05_9PROT</name>
<keyword evidence="10" id="KW-1185">Reference proteome</keyword>
<keyword evidence="2 6" id="KW-0349">Heme</keyword>
<accession>A0AA52EG05</accession>
<evidence type="ECO:0000256" key="1">
    <source>
        <dbReference type="ARBA" id="ARBA00022448"/>
    </source>
</evidence>
<dbReference type="EMBL" id="CP123872">
    <property type="protein sequence ID" value="WND02433.1"/>
    <property type="molecule type" value="Genomic_DNA"/>
</dbReference>
<dbReference type="AlphaFoldDB" id="A0AA52EG05"/>
<dbReference type="InterPro" id="IPR036909">
    <property type="entry name" value="Cyt_c-like_dom_sf"/>
</dbReference>
<proteinExistence type="predicted"/>
<feature type="signal peptide" evidence="7">
    <location>
        <begin position="1"/>
        <end position="18"/>
    </location>
</feature>
<keyword evidence="3 6" id="KW-0479">Metal-binding</keyword>
<evidence type="ECO:0000313" key="10">
    <source>
        <dbReference type="Proteomes" id="UP001268683"/>
    </source>
</evidence>
<evidence type="ECO:0000313" key="9">
    <source>
        <dbReference type="EMBL" id="WND02433.1"/>
    </source>
</evidence>
<dbReference type="PRINTS" id="PR00604">
    <property type="entry name" value="CYTCHRMECIAB"/>
</dbReference>
<evidence type="ECO:0000256" key="5">
    <source>
        <dbReference type="ARBA" id="ARBA00023004"/>
    </source>
</evidence>
<evidence type="ECO:0000259" key="8">
    <source>
        <dbReference type="PROSITE" id="PS51007"/>
    </source>
</evidence>
<dbReference type="InterPro" id="IPR002327">
    <property type="entry name" value="Cyt_c_1A/1B"/>
</dbReference>
<dbReference type="GO" id="GO:0009055">
    <property type="term" value="F:electron transfer activity"/>
    <property type="evidence" value="ECO:0007669"/>
    <property type="project" value="InterPro"/>
</dbReference>
<dbReference type="KEGG" id="tmk:QGN29_12845"/>
<dbReference type="InterPro" id="IPR009056">
    <property type="entry name" value="Cyt_c-like_dom"/>
</dbReference>
<feature type="chain" id="PRO_5041243714" evidence="7">
    <location>
        <begin position="19"/>
        <end position="138"/>
    </location>
</feature>
<evidence type="ECO:0000256" key="4">
    <source>
        <dbReference type="ARBA" id="ARBA00022982"/>
    </source>
</evidence>
<dbReference type="SUPFAM" id="SSF46626">
    <property type="entry name" value="Cytochrome c"/>
    <property type="match status" value="1"/>
</dbReference>
<keyword evidence="4" id="KW-0249">Electron transport</keyword>
<dbReference type="Gene3D" id="1.10.760.10">
    <property type="entry name" value="Cytochrome c-like domain"/>
    <property type="match status" value="1"/>
</dbReference>
<protein>
    <submittedName>
        <fullName evidence="9">Cytochrome c family protein</fullName>
    </submittedName>
</protein>
<dbReference type="PROSITE" id="PS51007">
    <property type="entry name" value="CYTC"/>
    <property type="match status" value="1"/>
</dbReference>
<keyword evidence="7" id="KW-0732">Signal</keyword>
<dbReference type="Proteomes" id="UP001268683">
    <property type="component" value="Chromosome"/>
</dbReference>
<organism evidence="9 10">
    <name type="scientific">Temperatibacter marinus</name>
    <dbReference type="NCBI Taxonomy" id="1456591"/>
    <lineage>
        <taxon>Bacteria</taxon>
        <taxon>Pseudomonadati</taxon>
        <taxon>Pseudomonadota</taxon>
        <taxon>Alphaproteobacteria</taxon>
        <taxon>Kordiimonadales</taxon>
        <taxon>Temperatibacteraceae</taxon>
        <taxon>Temperatibacter</taxon>
    </lineage>
</organism>
<evidence type="ECO:0000256" key="7">
    <source>
        <dbReference type="SAM" id="SignalP"/>
    </source>
</evidence>
<keyword evidence="5 6" id="KW-0408">Iron</keyword>
<reference evidence="9" key="1">
    <citation type="submission" date="2023-04" db="EMBL/GenBank/DDBJ databases">
        <title>Complete genome sequence of Temperatibacter marinus.</title>
        <authorList>
            <person name="Rong J.-C."/>
            <person name="Yi M.-L."/>
            <person name="Zhao Q."/>
        </authorList>
    </citation>
    <scope>NUCLEOTIDE SEQUENCE</scope>
    <source>
        <strain evidence="9">NBRC 110045</strain>
    </source>
</reference>
<evidence type="ECO:0000256" key="6">
    <source>
        <dbReference type="PROSITE-ProRule" id="PRU00433"/>
    </source>
</evidence>
<sequence>MKKILLSALIAFSPVTVATIADDTDPADTSLSVQGDAKRGKSVFNRCRACHSLTAAPRHRVGPNLNELFGSTAGTKEGFKYSPALKKAGFVWTEGKLNAWLEKPKKFLPGNRMAFMGLRKEKDRLNLLAYLREATAAQ</sequence>
<dbReference type="GO" id="GO:0046872">
    <property type="term" value="F:metal ion binding"/>
    <property type="evidence" value="ECO:0007669"/>
    <property type="project" value="UniProtKB-KW"/>
</dbReference>
<dbReference type="GO" id="GO:0020037">
    <property type="term" value="F:heme binding"/>
    <property type="evidence" value="ECO:0007669"/>
    <property type="project" value="InterPro"/>
</dbReference>
<dbReference type="RefSeq" id="WP_310798268.1">
    <property type="nucleotide sequence ID" value="NZ_CP123872.1"/>
</dbReference>
<feature type="domain" description="Cytochrome c" evidence="8">
    <location>
        <begin position="35"/>
        <end position="135"/>
    </location>
</feature>
<evidence type="ECO:0000256" key="2">
    <source>
        <dbReference type="ARBA" id="ARBA00022617"/>
    </source>
</evidence>
<keyword evidence="1" id="KW-0813">Transport</keyword>
<gene>
    <name evidence="9" type="ORF">QGN29_12845</name>
</gene>